<name>A0A7Y0BU43_9SPHN</name>
<protein>
    <submittedName>
        <fullName evidence="1">Uncharacterized protein</fullName>
    </submittedName>
</protein>
<dbReference type="EMBL" id="JABBGM010000030">
    <property type="protein sequence ID" value="NML96310.1"/>
    <property type="molecule type" value="Genomic_DNA"/>
</dbReference>
<accession>A0A7Y0BU43</accession>
<gene>
    <name evidence="1" type="ORF">HHL27_21955</name>
</gene>
<keyword evidence="2" id="KW-1185">Reference proteome</keyword>
<organism evidence="1 2">
    <name type="scientific">Novosphingobium olei</name>
    <dbReference type="NCBI Taxonomy" id="2728851"/>
    <lineage>
        <taxon>Bacteria</taxon>
        <taxon>Pseudomonadati</taxon>
        <taxon>Pseudomonadota</taxon>
        <taxon>Alphaproteobacteria</taxon>
        <taxon>Sphingomonadales</taxon>
        <taxon>Sphingomonadaceae</taxon>
        <taxon>Novosphingobium</taxon>
    </lineage>
</organism>
<dbReference type="AlphaFoldDB" id="A0A7Y0BU43"/>
<evidence type="ECO:0000313" key="2">
    <source>
        <dbReference type="Proteomes" id="UP000583556"/>
    </source>
</evidence>
<dbReference type="Proteomes" id="UP000583556">
    <property type="component" value="Unassembled WGS sequence"/>
</dbReference>
<evidence type="ECO:0000313" key="1">
    <source>
        <dbReference type="EMBL" id="NML96310.1"/>
    </source>
</evidence>
<sequence length="81" mass="8890">MPSTPARTFALSGGGTFQQDHFRLSVHLMVGAEGLIGEHFPLEMVSHPTTTRGAMPVKSKTFVPGWNRSTSSDFLDLHHKL</sequence>
<reference evidence="1 2" key="1">
    <citation type="submission" date="2020-04" db="EMBL/GenBank/DDBJ databases">
        <title>Novosphingobium sp. TW-4 isolated from soil.</title>
        <authorList>
            <person name="Dahal R.H."/>
            <person name="Chaudhary D.K."/>
        </authorList>
    </citation>
    <scope>NUCLEOTIDE SEQUENCE [LARGE SCALE GENOMIC DNA]</scope>
    <source>
        <strain evidence="1 2">TW-4</strain>
    </source>
</reference>
<proteinExistence type="predicted"/>
<dbReference type="RefSeq" id="WP_169495495.1">
    <property type="nucleotide sequence ID" value="NZ_JABBGM010000030.1"/>
</dbReference>
<comment type="caution">
    <text evidence="1">The sequence shown here is derived from an EMBL/GenBank/DDBJ whole genome shotgun (WGS) entry which is preliminary data.</text>
</comment>